<keyword evidence="2" id="KW-1133">Transmembrane helix</keyword>
<dbReference type="InterPro" id="IPR035451">
    <property type="entry name" value="Ada-like_dom_sf"/>
</dbReference>
<dbReference type="Gene3D" id="3.40.10.10">
    <property type="entry name" value="DNA Methylphosphotriester Repair Domain"/>
    <property type="match status" value="1"/>
</dbReference>
<keyword evidence="2" id="KW-0812">Transmembrane</keyword>
<dbReference type="SUPFAM" id="SSF57884">
    <property type="entry name" value="Ada DNA repair protein, N-terminal domain (N-Ada 10)"/>
    <property type="match status" value="1"/>
</dbReference>
<feature type="compositionally biased region" description="Low complexity" evidence="1">
    <location>
        <begin position="179"/>
        <end position="192"/>
    </location>
</feature>
<keyword evidence="2" id="KW-0472">Membrane</keyword>
<reference evidence="3" key="1">
    <citation type="submission" date="2020-01" db="EMBL/GenBank/DDBJ databases">
        <title>Vaginal microbiome of pregnant Indian women: Insights into the genome of dominants Lactobacillus species.</title>
        <authorList>
            <person name="Das B."/>
            <person name="Mehta O."/>
            <person name="Ghosh T.S."/>
            <person name="Kothidar A."/>
            <person name="Gowtham M.R."/>
            <person name="Mitra R."/>
            <person name="Kshetrapal P."/>
            <person name="Wadhwa N."/>
            <person name="Thiruvengadam R."/>
            <person name="Nair G.B."/>
            <person name="Bhatnagar S."/>
            <person name="Das B."/>
        </authorList>
    </citation>
    <scope>NUCLEOTIDE SEQUENCE</scope>
    <source>
        <strain evidence="3">Indica</strain>
    </source>
</reference>
<evidence type="ECO:0000313" key="3">
    <source>
        <dbReference type="EMBL" id="NDJ74502.1"/>
    </source>
</evidence>
<gene>
    <name evidence="3" type="ORF">GWG61_08530</name>
</gene>
<feature type="compositionally biased region" description="Low complexity" evidence="1">
    <location>
        <begin position="67"/>
        <end position="82"/>
    </location>
</feature>
<evidence type="ECO:0000256" key="1">
    <source>
        <dbReference type="SAM" id="MobiDB-lite"/>
    </source>
</evidence>
<feature type="compositionally biased region" description="Basic and acidic residues" evidence="1">
    <location>
        <begin position="162"/>
        <end position="174"/>
    </location>
</feature>
<accession>A0A6B2FZL5</accession>
<feature type="compositionally biased region" description="Basic and acidic residues" evidence="1">
    <location>
        <begin position="137"/>
        <end position="154"/>
    </location>
</feature>
<sequence length="246" mass="28150">MRIFMNGESKMKNKVVKIIMWILFWFYLIPYYLVKKFLFKKAAHPILWANCVTIGLFFVLGLVTSPSSHNTSQQSTQRTTLTKSKKVAHKTITKTITKKVGTKELNKEKARAKVLTQEEKNKQAEYDKLKNQLDDYQAKEEKQKQEAERERKATEAQAQKEAAAKKKEIEEAQKKAKQNQEINNNGSSSQSQGDLYTANQGTIVGNRNSKIYHVPGQAGYHMHSANAVYFNSEQDAINAGYRKAKR</sequence>
<protein>
    <submittedName>
        <fullName evidence="3">DNA-entry nuclease</fullName>
    </submittedName>
</protein>
<dbReference type="AlphaFoldDB" id="A0A6B2FZL5"/>
<proteinExistence type="predicted"/>
<dbReference type="RefSeq" id="WP_162014239.1">
    <property type="nucleotide sequence ID" value="NZ_CAZZQF010000001.1"/>
</dbReference>
<dbReference type="EMBL" id="JAADJO010000023">
    <property type="protein sequence ID" value="NDJ74502.1"/>
    <property type="molecule type" value="Genomic_DNA"/>
</dbReference>
<name>A0A6B2FZL5_9LACO</name>
<organism evidence="3">
    <name type="scientific">Lactobacillus paragasseri</name>
    <dbReference type="NCBI Taxonomy" id="2107999"/>
    <lineage>
        <taxon>Bacteria</taxon>
        <taxon>Bacillati</taxon>
        <taxon>Bacillota</taxon>
        <taxon>Bacilli</taxon>
        <taxon>Lactobacillales</taxon>
        <taxon>Lactobacillaceae</taxon>
        <taxon>Lactobacillus</taxon>
    </lineage>
</organism>
<feature type="transmembrane region" description="Helical" evidence="2">
    <location>
        <begin position="15"/>
        <end position="34"/>
    </location>
</feature>
<evidence type="ECO:0000256" key="2">
    <source>
        <dbReference type="SAM" id="Phobius"/>
    </source>
</evidence>
<feature type="transmembrane region" description="Helical" evidence="2">
    <location>
        <begin position="46"/>
        <end position="64"/>
    </location>
</feature>
<feature type="region of interest" description="Disordered" evidence="1">
    <location>
        <begin position="67"/>
        <end position="86"/>
    </location>
</feature>
<comment type="caution">
    <text evidence="3">The sequence shown here is derived from an EMBL/GenBank/DDBJ whole genome shotgun (WGS) entry which is preliminary data.</text>
</comment>
<feature type="region of interest" description="Disordered" evidence="1">
    <location>
        <begin position="137"/>
        <end position="195"/>
    </location>
</feature>